<dbReference type="PANTHER" id="PTHR12203">
    <property type="entry name" value="KDEL LYS-ASP-GLU-LEU CONTAINING - RELATED"/>
    <property type="match status" value="1"/>
</dbReference>
<keyword evidence="2" id="KW-0808">Transferase</keyword>
<gene>
    <name evidence="4" type="primary">g2176</name>
    <name evidence="4" type="ORF">VP750_LOCUS1861</name>
</gene>
<feature type="domain" description="Glycosyl transferase CAP10" evidence="3">
    <location>
        <begin position="13"/>
        <end position="242"/>
    </location>
</feature>
<reference evidence="4 5" key="1">
    <citation type="submission" date="2024-06" db="EMBL/GenBank/DDBJ databases">
        <authorList>
            <person name="Kraege A."/>
            <person name="Thomma B."/>
        </authorList>
    </citation>
    <scope>NUCLEOTIDE SEQUENCE [LARGE SCALE GENOMIC DNA]</scope>
</reference>
<dbReference type="InterPro" id="IPR051091">
    <property type="entry name" value="O-Glucosyltr/Glycosyltrsf_90"/>
</dbReference>
<evidence type="ECO:0000313" key="5">
    <source>
        <dbReference type="Proteomes" id="UP001497392"/>
    </source>
</evidence>
<dbReference type="SMART" id="SM00672">
    <property type="entry name" value="CAP10"/>
    <property type="match status" value="1"/>
</dbReference>
<protein>
    <submittedName>
        <fullName evidence="4">G2176 protein</fullName>
    </submittedName>
</protein>
<dbReference type="Pfam" id="PF05686">
    <property type="entry name" value="Glyco_transf_90"/>
    <property type="match status" value="1"/>
</dbReference>
<dbReference type="PANTHER" id="PTHR12203:SF35">
    <property type="entry name" value="PROTEIN O-GLUCOSYLTRANSFERASE 1"/>
    <property type="match status" value="1"/>
</dbReference>
<comment type="similarity">
    <text evidence="1">Belongs to the glycosyltransferase 90 family.</text>
</comment>
<dbReference type="Proteomes" id="UP001497392">
    <property type="component" value="Unassembled WGS sequence"/>
</dbReference>
<comment type="caution">
    <text evidence="4">The sequence shown here is derived from an EMBL/GenBank/DDBJ whole genome shotgun (WGS) entry which is preliminary data.</text>
</comment>
<sequence>MLLQLISLHRQYSLPDLDFILTTDDGCPQRPPQDALRGNNPSDRCYQQVMMPDATFGGWPEAHLPSWSEAQWLVYRASIDQPFPERQDGLFFRGAVTNHIRKIAAGSALLQRSPLVDVRIAPWGDTAQYLLHMRGQTYSARLKYLLACGSAVVFPWLSEEPQEWWYPALQNGTNVLLTGDITEGNQASPVMDALHALRRNESWAEAIGVEGRNLALTLLHPDNVARYWVELLTLYAALMTDPVKLHRDAVPLSHEFLRKQRVWKHRERTCEVCTLSHTDSTRHHQSSSLQ</sequence>
<organism evidence="4 5">
    <name type="scientific">Coccomyxa viridis</name>
    <dbReference type="NCBI Taxonomy" id="1274662"/>
    <lineage>
        <taxon>Eukaryota</taxon>
        <taxon>Viridiplantae</taxon>
        <taxon>Chlorophyta</taxon>
        <taxon>core chlorophytes</taxon>
        <taxon>Trebouxiophyceae</taxon>
        <taxon>Trebouxiophyceae incertae sedis</taxon>
        <taxon>Coccomyxaceae</taxon>
        <taxon>Coccomyxa</taxon>
    </lineage>
</organism>
<keyword evidence="5" id="KW-1185">Reference proteome</keyword>
<dbReference type="InterPro" id="IPR006598">
    <property type="entry name" value="CAP10"/>
</dbReference>
<evidence type="ECO:0000313" key="4">
    <source>
        <dbReference type="EMBL" id="CAL5220202.1"/>
    </source>
</evidence>
<dbReference type="EMBL" id="CAXHTA020000003">
    <property type="protein sequence ID" value="CAL5220202.1"/>
    <property type="molecule type" value="Genomic_DNA"/>
</dbReference>
<proteinExistence type="inferred from homology"/>
<accession>A0ABP1FRM5</accession>
<evidence type="ECO:0000256" key="1">
    <source>
        <dbReference type="ARBA" id="ARBA00010118"/>
    </source>
</evidence>
<evidence type="ECO:0000256" key="2">
    <source>
        <dbReference type="ARBA" id="ARBA00022679"/>
    </source>
</evidence>
<evidence type="ECO:0000259" key="3">
    <source>
        <dbReference type="SMART" id="SM00672"/>
    </source>
</evidence>
<name>A0ABP1FRM5_9CHLO</name>